<gene>
    <name evidence="3" type="ORF">PAHA3_5230</name>
</gene>
<feature type="chain" id="PRO_5039508360" evidence="2">
    <location>
        <begin position="24"/>
        <end position="193"/>
    </location>
</feature>
<keyword evidence="1" id="KW-0175">Coiled coil</keyword>
<proteinExistence type="predicted"/>
<accession>A0A100VSQ8</accession>
<evidence type="ECO:0000313" key="3">
    <source>
        <dbReference type="EMBL" id="GAS85109.1"/>
    </source>
</evidence>
<dbReference type="RefSeq" id="WP_062837470.1">
    <property type="nucleotide sequence ID" value="NZ_BCNV01000007.1"/>
</dbReference>
<reference evidence="4" key="2">
    <citation type="submission" date="2016-01" db="EMBL/GenBank/DDBJ databases">
        <title>Draft Genome Sequence of Paenibacillus amylolyticus Heshi-A3 that Was Isolated from Fermented Rice Bran with Aging Salted Mackerel, Which Was Named Heshiko as Traditional Fermented Seafood in Japan.</title>
        <authorList>
            <person name="Akuzawa S."/>
            <person name="Nakagawa J."/>
            <person name="Kanekatsu T."/>
            <person name="Kubota E."/>
            <person name="Ohtake R."/>
            <person name="Suzuki T."/>
            <person name="Kanesaki Y."/>
        </authorList>
    </citation>
    <scope>NUCLEOTIDE SEQUENCE [LARGE SCALE GENOMIC DNA]</scope>
    <source>
        <strain evidence="4">Heshi-A3</strain>
    </source>
</reference>
<dbReference type="Proteomes" id="UP000069697">
    <property type="component" value="Unassembled WGS sequence"/>
</dbReference>
<sequence length="193" mass="21392">MKKSWVLSIIMSFVLLGGVFAPAGSYAAAADDSTTTYSEDEYYEEIDTSEQEPIPTVEEEDFLGYLDQLDMASVYEEKAFNALGGGFYITSSNRKSVFLKLTNTAIPNYTKYVSKLKLIKPQNAELQKIHANLIKGSYTQLEGFQLAKKAVSKTTVNSAVLKQANAKIAAGKKNIEKYQKEFAAYANKLGFDF</sequence>
<organism evidence="3 4">
    <name type="scientific">Paenibacillus amylolyticus</name>
    <dbReference type="NCBI Taxonomy" id="1451"/>
    <lineage>
        <taxon>Bacteria</taxon>
        <taxon>Bacillati</taxon>
        <taxon>Bacillota</taxon>
        <taxon>Bacilli</taxon>
        <taxon>Bacillales</taxon>
        <taxon>Paenibacillaceae</taxon>
        <taxon>Paenibacillus</taxon>
    </lineage>
</organism>
<dbReference type="AlphaFoldDB" id="A0A100VSQ8"/>
<name>A0A100VSQ8_PAEAM</name>
<keyword evidence="2" id="KW-0732">Signal</keyword>
<feature type="signal peptide" evidence="2">
    <location>
        <begin position="1"/>
        <end position="23"/>
    </location>
</feature>
<reference evidence="3 4" key="1">
    <citation type="journal article" date="2016" name="Genome Announc.">
        <title>Draft Genome Sequence of Paenibacillus amylolyticus Heshi-A3, Isolated from Fermented Rice Bran in a Japanese Fermented Seafood Dish.</title>
        <authorList>
            <person name="Akuzawa S."/>
            <person name="Nagaoka J."/>
            <person name="Kanekatsu M."/>
            <person name="Kubota E."/>
            <person name="Ohtake R."/>
            <person name="Suzuki T."/>
            <person name="Kanesaki Y."/>
        </authorList>
    </citation>
    <scope>NUCLEOTIDE SEQUENCE [LARGE SCALE GENOMIC DNA]</scope>
    <source>
        <strain evidence="3 4">Heshi-A3</strain>
    </source>
</reference>
<evidence type="ECO:0000313" key="4">
    <source>
        <dbReference type="Proteomes" id="UP000069697"/>
    </source>
</evidence>
<evidence type="ECO:0000256" key="1">
    <source>
        <dbReference type="SAM" id="Coils"/>
    </source>
</evidence>
<protein>
    <submittedName>
        <fullName evidence="3">Uncharacterized protein</fullName>
    </submittedName>
</protein>
<dbReference type="EMBL" id="BCNV01000007">
    <property type="protein sequence ID" value="GAS85109.1"/>
    <property type="molecule type" value="Genomic_DNA"/>
</dbReference>
<comment type="caution">
    <text evidence="3">The sequence shown here is derived from an EMBL/GenBank/DDBJ whole genome shotgun (WGS) entry which is preliminary data.</text>
</comment>
<evidence type="ECO:0000256" key="2">
    <source>
        <dbReference type="SAM" id="SignalP"/>
    </source>
</evidence>
<feature type="coiled-coil region" evidence="1">
    <location>
        <begin position="161"/>
        <end position="188"/>
    </location>
</feature>